<keyword evidence="8" id="KW-1185">Reference proteome</keyword>
<dbReference type="GO" id="GO:0044732">
    <property type="term" value="C:mitotic spindle pole body"/>
    <property type="evidence" value="ECO:0007669"/>
    <property type="project" value="TreeGrafter"/>
</dbReference>
<protein>
    <recommendedName>
        <fullName evidence="2">separase</fullName>
        <ecNumber evidence="2">3.4.22.49</ecNumber>
    </recommendedName>
</protein>
<dbReference type="SUPFAM" id="SSF48452">
    <property type="entry name" value="TPR-like"/>
    <property type="match status" value="1"/>
</dbReference>
<evidence type="ECO:0000313" key="7">
    <source>
        <dbReference type="EMBL" id="CAI4218820.1"/>
    </source>
</evidence>
<dbReference type="OrthoDB" id="10255632at2759"/>
<dbReference type="GO" id="GO:0006508">
    <property type="term" value="P:proteolysis"/>
    <property type="evidence" value="ECO:0007669"/>
    <property type="project" value="InterPro"/>
</dbReference>
<evidence type="ECO:0000256" key="2">
    <source>
        <dbReference type="ARBA" id="ARBA00012489"/>
    </source>
</evidence>
<dbReference type="InterPro" id="IPR011990">
    <property type="entry name" value="TPR-like_helical_dom_sf"/>
</dbReference>
<feature type="region of interest" description="Disordered" evidence="5">
    <location>
        <begin position="40"/>
        <end position="60"/>
    </location>
</feature>
<evidence type="ECO:0000256" key="3">
    <source>
        <dbReference type="ARBA" id="ARBA00022801"/>
    </source>
</evidence>
<dbReference type="PROSITE" id="PS51700">
    <property type="entry name" value="SEPARIN"/>
    <property type="match status" value="1"/>
</dbReference>
<dbReference type="EMBL" id="CALLCH030000018">
    <property type="protein sequence ID" value="CAI4218820.1"/>
    <property type="molecule type" value="Genomic_DNA"/>
</dbReference>
<dbReference type="Gene3D" id="1.25.40.10">
    <property type="entry name" value="Tetratricopeptide repeat domain"/>
    <property type="match status" value="1"/>
</dbReference>
<dbReference type="EC" id="3.4.22.49" evidence="2"/>
<accession>A0A9P1HA97</accession>
<dbReference type="GO" id="GO:0005737">
    <property type="term" value="C:cytoplasm"/>
    <property type="evidence" value="ECO:0007669"/>
    <property type="project" value="TreeGrafter"/>
</dbReference>
<dbReference type="PANTHER" id="PTHR12792">
    <property type="entry name" value="EXTRA SPINDLE POLES 1-RELATED"/>
    <property type="match status" value="1"/>
</dbReference>
<feature type="region of interest" description="Disordered" evidence="5">
    <location>
        <begin position="1894"/>
        <end position="1913"/>
    </location>
</feature>
<keyword evidence="3" id="KW-0378">Hydrolase</keyword>
<proteinExistence type="predicted"/>
<feature type="domain" description="Peptidase C50" evidence="6">
    <location>
        <begin position="1912"/>
        <end position="2009"/>
    </location>
</feature>
<dbReference type="Proteomes" id="UP000838763">
    <property type="component" value="Unassembled WGS sequence"/>
</dbReference>
<dbReference type="InterPro" id="IPR030397">
    <property type="entry name" value="SEPARIN_core_dom"/>
</dbReference>
<evidence type="ECO:0000256" key="4">
    <source>
        <dbReference type="ARBA" id="ARBA00022829"/>
    </source>
</evidence>
<evidence type="ECO:0000256" key="5">
    <source>
        <dbReference type="SAM" id="MobiDB-lite"/>
    </source>
</evidence>
<dbReference type="GO" id="GO:0072686">
    <property type="term" value="C:mitotic spindle"/>
    <property type="evidence" value="ECO:0007669"/>
    <property type="project" value="TreeGrafter"/>
</dbReference>
<feature type="compositionally biased region" description="Basic and acidic residues" evidence="5">
    <location>
        <begin position="2075"/>
        <end position="2089"/>
    </location>
</feature>
<comment type="caution">
    <text evidence="7">The sequence shown here is derived from an EMBL/GenBank/DDBJ whole genome shotgun (WGS) entry which is preliminary data.</text>
</comment>
<feature type="non-terminal residue" evidence="7">
    <location>
        <position position="1"/>
    </location>
</feature>
<reference evidence="7" key="1">
    <citation type="submission" date="2022-11" db="EMBL/GenBank/DDBJ databases">
        <authorList>
            <person name="Scott C."/>
            <person name="Bruce N."/>
        </authorList>
    </citation>
    <scope>NUCLEOTIDE SEQUENCE</scope>
</reference>
<dbReference type="InterPro" id="IPR005314">
    <property type="entry name" value="Peptidase_C50"/>
</dbReference>
<evidence type="ECO:0000313" key="8">
    <source>
        <dbReference type="Proteomes" id="UP000838763"/>
    </source>
</evidence>
<dbReference type="GO" id="GO:0051307">
    <property type="term" value="P:meiotic chromosome separation"/>
    <property type="evidence" value="ECO:0007669"/>
    <property type="project" value="TreeGrafter"/>
</dbReference>
<dbReference type="GO" id="GO:0005634">
    <property type="term" value="C:nucleus"/>
    <property type="evidence" value="ECO:0007669"/>
    <property type="project" value="InterPro"/>
</dbReference>
<sequence length="2133" mass="233274">IPGSKLLGHVDLLSLLQPIDDIPQNPNFGVGLPDKVSVGSPYGDGVDGHGPDEEEDDDEKGRRVPLLDFFLPFRNDALFSLRKGFGTRDDQNEASATVGRELLHRTWVKGRAFGSIIVLRKAIGRAKIFVRLSSSFSMVCSCARQTRGDAYRPTSWRRQPAEISIDASFPLQPRTLNRTATNIEPPPSKSPRCVAPPVSSACLALVECARVAFQCLRSLNPPDAPSQKNMQLEMGISAFVGKLLSLGLQEHALKELRILKKRLEERAVAGNNSKGAKATGSTEAPISGARVLSDLLDFKESTVTALTRSLVISTQLYVLRLMMLTKKPEQIEAATPFLRDSNKTSPLNLLLGSLRDDPKDAPKTARQIESLASIVLSLTPSSSSRDDIEAMEQRLSPSPPCTFELQIAALKIKMHFWRISKHVGDVDRDILTPFSRYLAALGRRLKPVSADVHELSQTAFLDLQAMTKEQGLTWSETSKSPAAAVYQSLASSAFNLKRPAEARDWAQKLYGLLDIEKDSAARRCSVAAHLLAASLKCKLDEPKLTALLAETIDGMQGTLRGESAELDQLLVDLALARRSAVGLLMSASDPKSKLSPALTELLQSFIIQYPRFTMRWLGKAPAHEGGVNTKEFLRFESRRQAVQGTLGQMLDSALVITKTLLGSSTVDWTKPDGVLQDCLGLLERMGDLKGPLGGGSSGNSYYVKISNLYYMKYALLRQSADNADDLTPLRSLRRSLDAIRNRSPKEQEAGQFVTKLERFADICTKFRRIDEARESLKSICTAMVEEGVLSQVATLLNEQPPSMAWPANDKSTLFSRTLRSIAKLDKTWNDWTFFMPEVERAAVLEHIVHFITSGENSKIKEPLKLTDAPVDTLLRIYSLEKFPVRRLRTLIHLYSMHIANPDHSSSLRGQIDVAMQAASGKSLGEDAKLVRYLPHFAAYLSSVSSLIHWAPNSPDLAAAITSWHKVISSSASRAEILNHVDDPVLLMTHLRALADLASMKGESALAVSVLELLADMARKLEDSALDEVVANSSLLANQYASLGYVDKAEAIIDATRAIAGQVDKVSGSTIADFHLAVADYCITTGRFDKAETCLAEAKEAFASLATKHAAKSRMSSLMAMANLLYSIIAVKIMFHDWNKYEKKDKTPAPSAAQIASFADSLGPGVSNLDSVMVARVVQGSEFWALASPLIRALLRLSALYAHMGMFQDTLYYAEQAYKVAENSGSALYVARSAVWTGSVWIKGGRPEKGIEYVANARAFVTENPHTSQSVALACQLSELYRLMGDSASEEEMLQLAESNVKHAGRAPGRPALDDDIAKDMEKLSLADKKPKVARSTRAKAPAPAKKPVTTVAKRVPAARGRKEAAPKPVPVEDDARTSLMKASILLYRALGHIHQKDWASASSVLEGIKGQLKGLEDVSREQMIRAACLVGQSLDDMIHDPVFSVVQESTISYPSVSLVKRADDKASPAKPAPVRKGAKARSAVSFVDALKEAQEYLINANATAVIRGDGGSLHRISSLLQSTVIFLSATKSDFIGHPGYATCAVELARNITWRRERKALQVVGSAAKMEWPVALASTGDGNRSSLGATTDISRFQKDYIDIIPSSWTVVSISPSDNREDLCITRLQAGHTPFVLRLPLERANSRDADNEVFSFQHGMEELRELIRLANKNSHDARDMTIKGAKAAWWEEREMLDERFKLLLDNIESVWLGGFKGVFSQHTRRPDLLARFQKSFQNMLDKHLPSRRQVRGKRSAKTPKITFDPRILELFVGLGGPIDDDLDYEEALTDLLYFTIDILQFHGEQNAYDEIDFDSMVVDTVDALAAYHQGVHAADDKDGSNAHTILVLDKSLHAFPWESLPCMQGTAVSRVPSLACLRRLIIEQQPGKPVTMNFNSDGGAGDGSATRPGHHVSPSSGTYILNPGGDLTNTLAAFQKPLEGLGASWTGVVGRTPTEDEFERALTESDLMLYFGHGSGAQYIRGKTIRRMDKCRAAVLLMGCSSASLEAAGEFECYGTVWNYMLSGAPAVVGALWDVTDREADRFAGKVFEEWGLMEAGTFKEGEGDKSGRSKGKGKGKAKEAGEGSSEERGGFKEGCSLVEAVGRARDACRFKYLTSAAMCVYGIPVYINRDGRGA</sequence>
<comment type="catalytic activity">
    <reaction evidence="1">
        <text>All bonds known to be hydrolyzed by this endopeptidase have arginine in P1 and an acidic residue in P4. P6 is often occupied by an acidic residue or by a hydroxy-amino-acid residue, the phosphorylation of which enhances cleavage.</text>
        <dbReference type="EC" id="3.4.22.49"/>
    </reaction>
</comment>
<feature type="compositionally biased region" description="Low complexity" evidence="5">
    <location>
        <begin position="1338"/>
        <end position="1353"/>
    </location>
</feature>
<dbReference type="Pfam" id="PF03568">
    <property type="entry name" value="Separin_C"/>
    <property type="match status" value="1"/>
</dbReference>
<organism evidence="7 8">
    <name type="scientific">Parascedosporium putredinis</name>
    <dbReference type="NCBI Taxonomy" id="1442378"/>
    <lineage>
        <taxon>Eukaryota</taxon>
        <taxon>Fungi</taxon>
        <taxon>Dikarya</taxon>
        <taxon>Ascomycota</taxon>
        <taxon>Pezizomycotina</taxon>
        <taxon>Sordariomycetes</taxon>
        <taxon>Hypocreomycetidae</taxon>
        <taxon>Microascales</taxon>
        <taxon>Microascaceae</taxon>
        <taxon>Parascedosporium</taxon>
    </lineage>
</organism>
<feature type="compositionally biased region" description="Basic and acidic residues" evidence="5">
    <location>
        <begin position="2057"/>
        <end position="2066"/>
    </location>
</feature>
<keyword evidence="4" id="KW-0159">Chromosome partition</keyword>
<feature type="region of interest" description="Disordered" evidence="5">
    <location>
        <begin position="1327"/>
        <end position="1371"/>
    </location>
</feature>
<dbReference type="GO" id="GO:0004197">
    <property type="term" value="F:cysteine-type endopeptidase activity"/>
    <property type="evidence" value="ECO:0007669"/>
    <property type="project" value="InterPro"/>
</dbReference>
<name>A0A9P1HA97_9PEZI</name>
<feature type="region of interest" description="Disordered" evidence="5">
    <location>
        <begin position="2057"/>
        <end position="2089"/>
    </location>
</feature>
<gene>
    <name evidence="7" type="ORF">PPNO1_LOCUS8395</name>
</gene>
<dbReference type="PANTHER" id="PTHR12792:SF0">
    <property type="entry name" value="SEPARIN"/>
    <property type="match status" value="1"/>
</dbReference>
<evidence type="ECO:0000259" key="6">
    <source>
        <dbReference type="PROSITE" id="PS51700"/>
    </source>
</evidence>
<evidence type="ECO:0000256" key="1">
    <source>
        <dbReference type="ARBA" id="ARBA00000451"/>
    </source>
</evidence>